<evidence type="ECO:0000259" key="1">
    <source>
        <dbReference type="Pfam" id="PF03050"/>
    </source>
</evidence>
<dbReference type="AlphaFoldDB" id="W4V1H4"/>
<evidence type="ECO:0000313" key="2">
    <source>
        <dbReference type="EMBL" id="GAE86653.1"/>
    </source>
</evidence>
<dbReference type="InterPro" id="IPR004291">
    <property type="entry name" value="Transposase_IS66_central"/>
</dbReference>
<evidence type="ECO:0000313" key="3">
    <source>
        <dbReference type="Proteomes" id="UP000019131"/>
    </source>
</evidence>
<dbReference type="Proteomes" id="UP000019131">
    <property type="component" value="Unassembled WGS sequence"/>
</dbReference>
<accession>W4V1H4</accession>
<keyword evidence="3" id="KW-1185">Reference proteome</keyword>
<dbReference type="Pfam" id="PF03050">
    <property type="entry name" value="DDE_Tnp_IS66"/>
    <property type="match status" value="1"/>
</dbReference>
<reference evidence="2 3" key="1">
    <citation type="journal article" date="2014" name="Genome Announc.">
        <title>Draft Genome Sequence of Bacteroides reticulotermitis Strain JCM 10512T, Isolated from the Gut of a Termite.</title>
        <authorList>
            <person name="Yuki M."/>
            <person name="Oshima K."/>
            <person name="Suda W."/>
            <person name="Sakamoto M."/>
            <person name="Iida T."/>
            <person name="Hattori M."/>
            <person name="Ohkuma M."/>
        </authorList>
    </citation>
    <scope>NUCLEOTIDE SEQUENCE [LARGE SCALE GENOMIC DNA]</scope>
    <source>
        <strain evidence="2 3">JCM 10512</strain>
    </source>
</reference>
<feature type="domain" description="Transposase IS66 central" evidence="1">
    <location>
        <begin position="1"/>
        <end position="30"/>
    </location>
</feature>
<gene>
    <name evidence="2" type="ORF">JCM10512_5187</name>
</gene>
<protein>
    <submittedName>
        <fullName evidence="2">Mobile element protein</fullName>
    </submittedName>
</protein>
<comment type="caution">
    <text evidence="2">The sequence shown here is derived from an EMBL/GenBank/DDBJ whole genome shotgun (WGS) entry which is preliminary data.</text>
</comment>
<name>W4V1H4_9BACE</name>
<organism evidence="2 3">
    <name type="scientific">Bacteroides reticulotermitis JCM 10512</name>
    <dbReference type="NCBI Taxonomy" id="1445607"/>
    <lineage>
        <taxon>Bacteria</taxon>
        <taxon>Pseudomonadati</taxon>
        <taxon>Bacteroidota</taxon>
        <taxon>Bacteroidia</taxon>
        <taxon>Bacteroidales</taxon>
        <taxon>Bacteroidaceae</taxon>
        <taxon>Bacteroides</taxon>
    </lineage>
</organism>
<dbReference type="STRING" id="1445607.JCM10512_5187"/>
<dbReference type="EMBL" id="BAIV01000073">
    <property type="protein sequence ID" value="GAE86653.1"/>
    <property type="molecule type" value="Genomic_DNA"/>
</dbReference>
<proteinExistence type="predicted"/>
<sequence>MDTNLIENSVRPVAVGRRNYLFCGNHEAAEDAAVIYSLMGCCKAADVDFKAWMNYFLNNVHEYDADYKKDLAELLPLSLKKNQII</sequence>